<keyword evidence="1" id="KW-0805">Transcription regulation</keyword>
<dbReference type="SMART" id="SM00342">
    <property type="entry name" value="HTH_ARAC"/>
    <property type="match status" value="1"/>
</dbReference>
<dbReference type="Pfam" id="PF12833">
    <property type="entry name" value="HTH_18"/>
    <property type="match status" value="1"/>
</dbReference>
<evidence type="ECO:0000259" key="4">
    <source>
        <dbReference type="PROSITE" id="PS01124"/>
    </source>
</evidence>
<dbReference type="AlphaFoldDB" id="A0A5D0IMS2"/>
<dbReference type="RefSeq" id="WP_148540802.1">
    <property type="nucleotide sequence ID" value="NZ_VSDQ01000409.1"/>
</dbReference>
<dbReference type="PANTHER" id="PTHR43280:SF2">
    <property type="entry name" value="HTH-TYPE TRANSCRIPTIONAL REGULATOR EXSA"/>
    <property type="match status" value="1"/>
</dbReference>
<feature type="domain" description="HTH araC/xylS-type" evidence="4">
    <location>
        <begin position="179"/>
        <end position="279"/>
    </location>
</feature>
<dbReference type="OrthoDB" id="636258at2"/>
<dbReference type="EMBL" id="VSDQ01000409">
    <property type="protein sequence ID" value="TYA84319.1"/>
    <property type="molecule type" value="Genomic_DNA"/>
</dbReference>
<dbReference type="Proteomes" id="UP000323930">
    <property type="component" value="Unassembled WGS sequence"/>
</dbReference>
<organism evidence="5 6">
    <name type="scientific">Seonamhaeicola marinus</name>
    <dbReference type="NCBI Taxonomy" id="1912246"/>
    <lineage>
        <taxon>Bacteria</taxon>
        <taxon>Pseudomonadati</taxon>
        <taxon>Bacteroidota</taxon>
        <taxon>Flavobacteriia</taxon>
        <taxon>Flavobacteriales</taxon>
        <taxon>Flavobacteriaceae</taxon>
    </lineage>
</organism>
<keyword evidence="6" id="KW-1185">Reference proteome</keyword>
<evidence type="ECO:0000256" key="2">
    <source>
        <dbReference type="ARBA" id="ARBA00023125"/>
    </source>
</evidence>
<gene>
    <name evidence="5" type="ORF">FUA24_06645</name>
</gene>
<dbReference type="InterPro" id="IPR018060">
    <property type="entry name" value="HTH_AraC"/>
</dbReference>
<name>A0A5D0IMS2_9FLAO</name>
<evidence type="ECO:0000256" key="1">
    <source>
        <dbReference type="ARBA" id="ARBA00023015"/>
    </source>
</evidence>
<dbReference type="Gene3D" id="1.10.10.60">
    <property type="entry name" value="Homeodomain-like"/>
    <property type="match status" value="2"/>
</dbReference>
<accession>A0A5D0IMS2</accession>
<protein>
    <submittedName>
        <fullName evidence="5">Helix-turn-helix transcriptional regulator</fullName>
    </submittedName>
</protein>
<reference evidence="5 6" key="1">
    <citation type="submission" date="2019-08" db="EMBL/GenBank/DDBJ databases">
        <title>Seonamhaeicola sediminis sp. nov., isolated from marine sediment.</title>
        <authorList>
            <person name="Cao W.R."/>
        </authorList>
    </citation>
    <scope>NUCLEOTIDE SEQUENCE [LARGE SCALE GENOMIC DNA]</scope>
    <source>
        <strain evidence="5 6">B011</strain>
    </source>
</reference>
<dbReference type="PANTHER" id="PTHR43280">
    <property type="entry name" value="ARAC-FAMILY TRANSCRIPTIONAL REGULATOR"/>
    <property type="match status" value="1"/>
</dbReference>
<dbReference type="GO" id="GO:0003700">
    <property type="term" value="F:DNA-binding transcription factor activity"/>
    <property type="evidence" value="ECO:0007669"/>
    <property type="project" value="InterPro"/>
</dbReference>
<dbReference type="InterPro" id="IPR037923">
    <property type="entry name" value="HTH-like"/>
</dbReference>
<dbReference type="SUPFAM" id="SSF46689">
    <property type="entry name" value="Homeodomain-like"/>
    <property type="match status" value="1"/>
</dbReference>
<comment type="caution">
    <text evidence="5">The sequence shown here is derived from an EMBL/GenBank/DDBJ whole genome shotgun (WGS) entry which is preliminary data.</text>
</comment>
<evidence type="ECO:0000313" key="5">
    <source>
        <dbReference type="EMBL" id="TYA84319.1"/>
    </source>
</evidence>
<keyword evidence="3" id="KW-0804">Transcription</keyword>
<dbReference type="InterPro" id="IPR009057">
    <property type="entry name" value="Homeodomain-like_sf"/>
</dbReference>
<dbReference type="GO" id="GO:0043565">
    <property type="term" value="F:sequence-specific DNA binding"/>
    <property type="evidence" value="ECO:0007669"/>
    <property type="project" value="InterPro"/>
</dbReference>
<proteinExistence type="predicted"/>
<keyword evidence="2" id="KW-0238">DNA-binding</keyword>
<sequence length="283" mass="33309">MPRTIFENIVIQHFEKTSFLEFCQYTPIRFFEILQIQEGKGVLKINGHNVPYEKSQLFVFIPNDEYNFEIEEETTVSAVKFLYNFFNNFSGDNNQSQLKEWFKKIETILHGANRATNLKLRSETEKSSLLSLFKVLCNEYNDQTLRNEVILRNTLHSVLYIVSRNVDYEFLKTGSSKIQEIVRYIHYYIHDANKISNAALADEFNISENYISQYFKKQMGLSLKKYILNYKIKLAETRLKYTDLTYSEIASELGFTDSSHLDKTFLSYKGITPSAYRQNQKNI</sequence>
<evidence type="ECO:0000256" key="3">
    <source>
        <dbReference type="ARBA" id="ARBA00023163"/>
    </source>
</evidence>
<dbReference type="SUPFAM" id="SSF51215">
    <property type="entry name" value="Regulatory protein AraC"/>
    <property type="match status" value="1"/>
</dbReference>
<dbReference type="PROSITE" id="PS01124">
    <property type="entry name" value="HTH_ARAC_FAMILY_2"/>
    <property type="match status" value="1"/>
</dbReference>
<evidence type="ECO:0000313" key="6">
    <source>
        <dbReference type="Proteomes" id="UP000323930"/>
    </source>
</evidence>